<comment type="similarity">
    <text evidence="16">Belongs to the protein kinase superfamily.</text>
</comment>
<comment type="subcellular location">
    <subcellularLocation>
        <location evidence="1">Membrane</location>
        <topology evidence="1">Single-pass membrane protein</topology>
    </subcellularLocation>
</comment>
<dbReference type="GO" id="GO:0004674">
    <property type="term" value="F:protein serine/threonine kinase activity"/>
    <property type="evidence" value="ECO:0007669"/>
    <property type="project" value="UniProtKB-KW"/>
</dbReference>
<keyword evidence="2 16" id="KW-0723">Serine/threonine-protein kinase</keyword>
<evidence type="ECO:0000256" key="11">
    <source>
        <dbReference type="ARBA" id="ARBA00022989"/>
    </source>
</evidence>
<dbReference type="PROSITE" id="PS00108">
    <property type="entry name" value="PROTEIN_KINASE_ST"/>
    <property type="match status" value="1"/>
</dbReference>
<dbReference type="EMBL" id="RXIC02000021">
    <property type="protein sequence ID" value="KAB1220817.1"/>
    <property type="molecule type" value="Genomic_DNA"/>
</dbReference>
<dbReference type="InterPro" id="IPR008271">
    <property type="entry name" value="Ser/Thr_kinase_AS"/>
</dbReference>
<proteinExistence type="inferred from homology"/>
<organism evidence="19 20">
    <name type="scientific">Morella rubra</name>
    <name type="common">Chinese bayberry</name>
    <dbReference type="NCBI Taxonomy" id="262757"/>
    <lineage>
        <taxon>Eukaryota</taxon>
        <taxon>Viridiplantae</taxon>
        <taxon>Streptophyta</taxon>
        <taxon>Embryophyta</taxon>
        <taxon>Tracheophyta</taxon>
        <taxon>Spermatophyta</taxon>
        <taxon>Magnoliopsida</taxon>
        <taxon>eudicotyledons</taxon>
        <taxon>Gunneridae</taxon>
        <taxon>Pentapetalae</taxon>
        <taxon>rosids</taxon>
        <taxon>fabids</taxon>
        <taxon>Fagales</taxon>
        <taxon>Myricaceae</taxon>
        <taxon>Morella</taxon>
    </lineage>
</organism>
<dbReference type="FunFam" id="3.30.200.20:FF:000225">
    <property type="entry name" value="cold-responsive protein kinase 1"/>
    <property type="match status" value="1"/>
</dbReference>
<dbReference type="InterPro" id="IPR000719">
    <property type="entry name" value="Prot_kinase_dom"/>
</dbReference>
<keyword evidence="10 15" id="KW-0067">ATP-binding</keyword>
<keyword evidence="3" id="KW-0597">Phosphoprotein</keyword>
<dbReference type="InterPro" id="IPR052059">
    <property type="entry name" value="CR_Ser/Thr_kinase"/>
</dbReference>
<dbReference type="Proteomes" id="UP000516437">
    <property type="component" value="Chromosome 3"/>
</dbReference>
<reference evidence="19 20" key="1">
    <citation type="journal article" date="2019" name="Plant Biotechnol. J.">
        <title>The red bayberry genome and genetic basis of sex determination.</title>
        <authorList>
            <person name="Jia H.M."/>
            <person name="Jia H.J."/>
            <person name="Cai Q.L."/>
            <person name="Wang Y."/>
            <person name="Zhao H.B."/>
            <person name="Yang W.F."/>
            <person name="Wang G.Y."/>
            <person name="Li Y.H."/>
            <person name="Zhan D.L."/>
            <person name="Shen Y.T."/>
            <person name="Niu Q.F."/>
            <person name="Chang L."/>
            <person name="Qiu J."/>
            <person name="Zhao L."/>
            <person name="Xie H.B."/>
            <person name="Fu W.Y."/>
            <person name="Jin J."/>
            <person name="Li X.W."/>
            <person name="Jiao Y."/>
            <person name="Zhou C.C."/>
            <person name="Tu T."/>
            <person name="Chai C.Y."/>
            <person name="Gao J.L."/>
            <person name="Fan L.J."/>
            <person name="van de Weg E."/>
            <person name="Wang J.Y."/>
            <person name="Gao Z.S."/>
        </authorList>
    </citation>
    <scope>NUCLEOTIDE SEQUENCE [LARGE SCALE GENOMIC DNA]</scope>
    <source>
        <tissue evidence="19">Leaves</tissue>
    </source>
</reference>
<evidence type="ECO:0000256" key="5">
    <source>
        <dbReference type="ARBA" id="ARBA00022692"/>
    </source>
</evidence>
<sequence length="381" mass="41597">MSCGLFGALSCCKRQNDASQPREEGIPTNSVKCFSYNSLRSATADFHPSSKIGGGGYGVVYKGVLKVGTPVAIKSLSVESKQGIQEFLTEINIISNIRHPNLVQLIGCCVEGNHRILVYEYLENNSLARALLGSKSKYIALDWPKRAAICLGTASGLAFLHEEAEPHIVHRDIKASNILLDGNFLPKIGDFGLAKLFPDNVTHLSTRVAGTEGYLAPEYALLGQLTKKADVYSFGVVLLEIISGRSSSKAAFGEELLVLVEWAWKLRQEGRLLEIVDTELTNYPEDEVVRFIKVALFCIQRSAHQRPTMKQVVDMLSKGVHLNERALTEPGVFKAPSSKHSGGASSEESSSQGEKGKRPASPFIHSSNSYSPHSETQLLPR</sequence>
<evidence type="ECO:0000256" key="4">
    <source>
        <dbReference type="ARBA" id="ARBA00022679"/>
    </source>
</evidence>
<keyword evidence="7" id="KW-0677">Repeat</keyword>
<feature type="binding site" evidence="15">
    <location>
        <position position="74"/>
    </location>
    <ligand>
        <name>ATP</name>
        <dbReference type="ChEBI" id="CHEBI:30616"/>
    </ligand>
</feature>
<evidence type="ECO:0000313" key="20">
    <source>
        <dbReference type="Proteomes" id="UP000516437"/>
    </source>
</evidence>
<name>A0A6A1W9U9_9ROSI</name>
<dbReference type="GO" id="GO:0005524">
    <property type="term" value="F:ATP binding"/>
    <property type="evidence" value="ECO:0007669"/>
    <property type="project" value="UniProtKB-UniRule"/>
</dbReference>
<keyword evidence="9" id="KW-0418">Kinase</keyword>
<evidence type="ECO:0000256" key="7">
    <source>
        <dbReference type="ARBA" id="ARBA00022737"/>
    </source>
</evidence>
<feature type="region of interest" description="Disordered" evidence="17">
    <location>
        <begin position="331"/>
        <end position="381"/>
    </location>
</feature>
<dbReference type="OrthoDB" id="4062651at2759"/>
<accession>A0A6A1W9U9</accession>
<keyword evidence="8 15" id="KW-0547">Nucleotide-binding</keyword>
<evidence type="ECO:0000256" key="13">
    <source>
        <dbReference type="ARBA" id="ARBA00023170"/>
    </source>
</evidence>
<dbReference type="SMART" id="SM00220">
    <property type="entry name" value="S_TKc"/>
    <property type="match status" value="1"/>
</dbReference>
<evidence type="ECO:0000256" key="15">
    <source>
        <dbReference type="PROSITE-ProRule" id="PRU10141"/>
    </source>
</evidence>
<dbReference type="GO" id="GO:0016020">
    <property type="term" value="C:membrane"/>
    <property type="evidence" value="ECO:0007669"/>
    <property type="project" value="UniProtKB-SubCell"/>
</dbReference>
<evidence type="ECO:0000256" key="3">
    <source>
        <dbReference type="ARBA" id="ARBA00022553"/>
    </source>
</evidence>
<gene>
    <name evidence="19" type="ORF">CJ030_MR3G003317</name>
</gene>
<dbReference type="PROSITE" id="PS50011">
    <property type="entry name" value="PROTEIN_KINASE_DOM"/>
    <property type="match status" value="1"/>
</dbReference>
<dbReference type="SUPFAM" id="SSF56112">
    <property type="entry name" value="Protein kinase-like (PK-like)"/>
    <property type="match status" value="1"/>
</dbReference>
<keyword evidence="4" id="KW-0808">Transferase</keyword>
<evidence type="ECO:0000256" key="6">
    <source>
        <dbReference type="ARBA" id="ARBA00022729"/>
    </source>
</evidence>
<evidence type="ECO:0000256" key="17">
    <source>
        <dbReference type="SAM" id="MobiDB-lite"/>
    </source>
</evidence>
<dbReference type="CDD" id="cd14066">
    <property type="entry name" value="STKc_IRAK"/>
    <property type="match status" value="1"/>
</dbReference>
<dbReference type="Gene3D" id="1.10.510.10">
    <property type="entry name" value="Transferase(Phosphotransferase) domain 1"/>
    <property type="match status" value="1"/>
</dbReference>
<keyword evidence="12" id="KW-0472">Membrane</keyword>
<dbReference type="Gene3D" id="3.30.200.20">
    <property type="entry name" value="Phosphorylase Kinase, domain 1"/>
    <property type="match status" value="1"/>
</dbReference>
<evidence type="ECO:0000256" key="2">
    <source>
        <dbReference type="ARBA" id="ARBA00022527"/>
    </source>
</evidence>
<dbReference type="PANTHER" id="PTHR47973">
    <property type="entry name" value="CYSTEINE-RICH RECEPTOR-LIKE PROTEIN KINASE 3"/>
    <property type="match status" value="1"/>
</dbReference>
<keyword evidence="11" id="KW-1133">Transmembrane helix</keyword>
<dbReference type="PROSITE" id="PS00107">
    <property type="entry name" value="PROTEIN_KINASE_ATP"/>
    <property type="match status" value="1"/>
</dbReference>
<keyword evidence="13" id="KW-0675">Receptor</keyword>
<protein>
    <recommendedName>
        <fullName evidence="18">Protein kinase domain-containing protein</fullName>
    </recommendedName>
</protein>
<dbReference type="Pfam" id="PF00069">
    <property type="entry name" value="Pkinase"/>
    <property type="match status" value="1"/>
</dbReference>
<evidence type="ECO:0000256" key="9">
    <source>
        <dbReference type="ARBA" id="ARBA00022777"/>
    </source>
</evidence>
<evidence type="ECO:0000256" key="16">
    <source>
        <dbReference type="RuleBase" id="RU000304"/>
    </source>
</evidence>
<evidence type="ECO:0000256" key="14">
    <source>
        <dbReference type="ARBA" id="ARBA00023180"/>
    </source>
</evidence>
<evidence type="ECO:0000259" key="18">
    <source>
        <dbReference type="PROSITE" id="PS50011"/>
    </source>
</evidence>
<keyword evidence="6" id="KW-0732">Signal</keyword>
<dbReference type="InterPro" id="IPR017441">
    <property type="entry name" value="Protein_kinase_ATP_BS"/>
</dbReference>
<comment type="caution">
    <text evidence="19">The sequence shown here is derived from an EMBL/GenBank/DDBJ whole genome shotgun (WGS) entry which is preliminary data.</text>
</comment>
<dbReference type="InterPro" id="IPR011009">
    <property type="entry name" value="Kinase-like_dom_sf"/>
</dbReference>
<dbReference type="AlphaFoldDB" id="A0A6A1W9U9"/>
<evidence type="ECO:0000313" key="19">
    <source>
        <dbReference type="EMBL" id="KAB1220817.1"/>
    </source>
</evidence>
<keyword evidence="5" id="KW-0812">Transmembrane</keyword>
<evidence type="ECO:0000256" key="1">
    <source>
        <dbReference type="ARBA" id="ARBA00004167"/>
    </source>
</evidence>
<keyword evidence="14" id="KW-0325">Glycoprotein</keyword>
<feature type="domain" description="Protein kinase" evidence="18">
    <location>
        <begin position="46"/>
        <end position="324"/>
    </location>
</feature>
<dbReference type="FunFam" id="1.10.510.10:FF:000044">
    <property type="entry name" value="Putative LRR receptor-like serine/threonine-protein kinase"/>
    <property type="match status" value="1"/>
</dbReference>
<evidence type="ECO:0000256" key="12">
    <source>
        <dbReference type="ARBA" id="ARBA00023136"/>
    </source>
</evidence>
<keyword evidence="20" id="KW-1185">Reference proteome</keyword>
<feature type="compositionally biased region" description="Polar residues" evidence="17">
    <location>
        <begin position="364"/>
        <end position="381"/>
    </location>
</feature>
<evidence type="ECO:0000256" key="8">
    <source>
        <dbReference type="ARBA" id="ARBA00022741"/>
    </source>
</evidence>
<evidence type="ECO:0000256" key="10">
    <source>
        <dbReference type="ARBA" id="ARBA00022840"/>
    </source>
</evidence>
<feature type="compositionally biased region" description="Low complexity" evidence="17">
    <location>
        <begin position="338"/>
        <end position="353"/>
    </location>
</feature>